<dbReference type="Proteomes" id="UP001275315">
    <property type="component" value="Unassembled WGS sequence"/>
</dbReference>
<evidence type="ECO:0000256" key="1">
    <source>
        <dbReference type="ARBA" id="ARBA00038232"/>
    </source>
</evidence>
<dbReference type="Pfam" id="PF13518">
    <property type="entry name" value="HTH_28"/>
    <property type="match status" value="2"/>
</dbReference>
<dbReference type="InterPro" id="IPR055247">
    <property type="entry name" value="InsJ-like_HTH"/>
</dbReference>
<name>A0ABU5CTS6_9BACI</name>
<dbReference type="Gene3D" id="1.10.10.10">
    <property type="entry name" value="Winged helix-like DNA-binding domain superfamily/Winged helix DNA-binding domain"/>
    <property type="match status" value="1"/>
</dbReference>
<proteinExistence type="inferred from homology"/>
<evidence type="ECO:0000259" key="2">
    <source>
        <dbReference type="Pfam" id="PF13518"/>
    </source>
</evidence>
<dbReference type="InterPro" id="IPR036388">
    <property type="entry name" value="WH-like_DNA-bd_sf"/>
</dbReference>
<dbReference type="InterPro" id="IPR010921">
    <property type="entry name" value="Trp_repressor/repl_initiator"/>
</dbReference>
<dbReference type="PANTHER" id="PTHR33795">
    <property type="entry name" value="INSERTION ELEMENT IS150 PROTEIN INSJ"/>
    <property type="match status" value="1"/>
</dbReference>
<feature type="domain" description="Insertion element IS150 protein InsJ-like helix-turn-helix" evidence="2">
    <location>
        <begin position="68"/>
        <end position="115"/>
    </location>
</feature>
<evidence type="ECO:0000313" key="3">
    <source>
        <dbReference type="EMBL" id="MDY0409757.1"/>
    </source>
</evidence>
<feature type="domain" description="Insertion element IS150 protein InsJ-like helix-turn-helix" evidence="2">
    <location>
        <begin position="10"/>
        <end position="58"/>
    </location>
</feature>
<reference evidence="3 4" key="1">
    <citation type="submission" date="2023-10" db="EMBL/GenBank/DDBJ databases">
        <title>Virgibacillus soli CC-YMP-6 genome.</title>
        <authorList>
            <person name="Miliotis G."/>
            <person name="Sengupta P."/>
            <person name="Hameed A."/>
            <person name="Chuvochina M."/>
            <person name="Mcdonagh F."/>
            <person name="Simpson A.C."/>
            <person name="Singh N.K."/>
            <person name="Rekha P.D."/>
            <person name="Raman K."/>
            <person name="Hugenholtz P."/>
            <person name="Venkateswaran K."/>
        </authorList>
    </citation>
    <scope>NUCLEOTIDE SEQUENCE [LARGE SCALE GENOMIC DNA]</scope>
    <source>
        <strain evidence="3 4">CC-YMP-6</strain>
    </source>
</reference>
<dbReference type="SUPFAM" id="SSF48295">
    <property type="entry name" value="TrpR-like"/>
    <property type="match status" value="2"/>
</dbReference>
<keyword evidence="4" id="KW-1185">Reference proteome</keyword>
<comment type="similarity">
    <text evidence="1">Belongs to the IS150/IS1296 orfA family.</text>
</comment>
<dbReference type="EMBL" id="JAWDIQ010000002">
    <property type="protein sequence ID" value="MDY0409757.1"/>
    <property type="molecule type" value="Genomic_DNA"/>
</dbReference>
<dbReference type="RefSeq" id="WP_320380549.1">
    <property type="nucleotide sequence ID" value="NZ_JAWDIQ010000002.1"/>
</dbReference>
<protein>
    <submittedName>
        <fullName evidence="3">Transposase</fullName>
    </submittedName>
</protein>
<comment type="caution">
    <text evidence="3">The sequence shown here is derived from an EMBL/GenBank/DDBJ whole genome shotgun (WGS) entry which is preliminary data.</text>
</comment>
<evidence type="ECO:0000313" key="4">
    <source>
        <dbReference type="Proteomes" id="UP001275315"/>
    </source>
</evidence>
<organism evidence="3 4">
    <name type="scientific">Paracerasibacillus soli</name>
    <dbReference type="NCBI Taxonomy" id="480284"/>
    <lineage>
        <taxon>Bacteria</taxon>
        <taxon>Bacillati</taxon>
        <taxon>Bacillota</taxon>
        <taxon>Bacilli</taxon>
        <taxon>Bacillales</taxon>
        <taxon>Bacillaceae</taxon>
        <taxon>Paracerasibacillus</taxon>
    </lineage>
</organism>
<dbReference type="InterPro" id="IPR052057">
    <property type="entry name" value="IS150/IS1296_orfA-like"/>
</dbReference>
<gene>
    <name evidence="3" type="ORF">RWD45_15755</name>
</gene>
<sequence length="136" mass="15670">MVKKYSDSLKLKVVKEYQEGSLGVRRLAKKHGVQSKSQVDRWIKLYEKYGVEGLKSKKHNETYSVQLKLDVLKFIERTGSSEMETALHFGLKNTTIISSWKKAFREGGAGALNRKDGLLCQIHQRINKTKKEKKMK</sequence>
<accession>A0ABU5CTS6</accession>
<dbReference type="PANTHER" id="PTHR33795:SF1">
    <property type="entry name" value="INSERTION ELEMENT IS150 PROTEIN INSJ"/>
    <property type="match status" value="1"/>
</dbReference>